<evidence type="ECO:0000256" key="3">
    <source>
        <dbReference type="ARBA" id="ARBA00022692"/>
    </source>
</evidence>
<feature type="transmembrane region" description="Helical" evidence="8">
    <location>
        <begin position="64"/>
        <end position="83"/>
    </location>
</feature>
<feature type="transmembrane region" description="Helical" evidence="8">
    <location>
        <begin position="346"/>
        <end position="366"/>
    </location>
</feature>
<dbReference type="PATRIC" id="fig|1423746.3.peg.1515"/>
<evidence type="ECO:0000313" key="9">
    <source>
        <dbReference type="EMBL" id="KRL28705.1"/>
    </source>
</evidence>
<dbReference type="AlphaFoldDB" id="A0A0R1P8A4"/>
<keyword evidence="5" id="KW-0406">Ion transport</keyword>
<feature type="transmembrane region" description="Helical" evidence="8">
    <location>
        <begin position="20"/>
        <end position="44"/>
    </location>
</feature>
<dbReference type="PRINTS" id="PR00762">
    <property type="entry name" value="CLCHANNEL"/>
</dbReference>
<feature type="transmembrane region" description="Helical" evidence="8">
    <location>
        <begin position="197"/>
        <end position="217"/>
    </location>
</feature>
<comment type="subcellular location">
    <subcellularLocation>
        <location evidence="1">Membrane</location>
        <topology evidence="1">Multi-pass membrane protein</topology>
    </subcellularLocation>
</comment>
<dbReference type="RefSeq" id="WP_057747660.1">
    <property type="nucleotide sequence ID" value="NZ_AZER01000003.1"/>
</dbReference>
<feature type="transmembrane region" description="Helical" evidence="8">
    <location>
        <begin position="161"/>
        <end position="185"/>
    </location>
</feature>
<evidence type="ECO:0000256" key="2">
    <source>
        <dbReference type="ARBA" id="ARBA00022448"/>
    </source>
</evidence>
<dbReference type="InterPro" id="IPR001807">
    <property type="entry name" value="ClC"/>
</dbReference>
<feature type="transmembrane region" description="Helical" evidence="8">
    <location>
        <begin position="275"/>
        <end position="292"/>
    </location>
</feature>
<sequence length="443" mass="48931">MPSIKQAKDLLRPMGKSPLLHHTGLGILVGIITGLVVGLFRWIIDHTLVLLTIIYPFMKHHSVWLVLYIIAIIVIVWLIAYLVQPYKTDLIGSGVPQLKAILKGRHHMDWWQVLWRKFISGLLTICPGLFLGREGPCIQIGACIGQGVEQHFNHRQPDSKLLLACGAAAGLSAAFSAPLAGVVFLLEEISHSFKAKLWLPALAAAVSADLMTFLFFGSQPCLFLPIHHQLPLKVYPWLLLIGVITGIIAYLFQYCLFNLQWWYRKFTIIPKRYHSILPLLLAIPVGLWNPRVLGGSHNLITMVANFSLTKNWPSLLLLLLILVVIRFIGTMIAYGSSVPGGIFMPIFVIGSLLGAIAGIILVHSGLIDESGYLTMIAMGMAAFFAATEGTPFSAILLVTEMVGSIEQVLPMTILVFIAYYTSILLGARPSLYDALLENMNFED</sequence>
<dbReference type="CDD" id="cd01031">
    <property type="entry name" value="EriC"/>
    <property type="match status" value="1"/>
</dbReference>
<dbReference type="EMBL" id="AZER01000003">
    <property type="protein sequence ID" value="KRL28705.1"/>
    <property type="molecule type" value="Genomic_DNA"/>
</dbReference>
<feature type="transmembrane region" description="Helical" evidence="8">
    <location>
        <begin position="312"/>
        <end position="334"/>
    </location>
</feature>
<feature type="transmembrane region" description="Helical" evidence="8">
    <location>
        <begin position="408"/>
        <end position="427"/>
    </location>
</feature>
<evidence type="ECO:0000256" key="5">
    <source>
        <dbReference type="ARBA" id="ARBA00023065"/>
    </source>
</evidence>
<dbReference type="STRING" id="1423746.FD27_GL001485"/>
<dbReference type="Pfam" id="PF00654">
    <property type="entry name" value="Voltage_CLC"/>
    <property type="match status" value="1"/>
</dbReference>
<dbReference type="GO" id="GO:0005247">
    <property type="term" value="F:voltage-gated chloride channel activity"/>
    <property type="evidence" value="ECO:0007669"/>
    <property type="project" value="TreeGrafter"/>
</dbReference>
<dbReference type="OrthoDB" id="9812438at2"/>
<evidence type="ECO:0000256" key="8">
    <source>
        <dbReference type="SAM" id="Phobius"/>
    </source>
</evidence>
<feature type="transmembrane region" description="Helical" evidence="8">
    <location>
        <begin position="237"/>
        <end position="263"/>
    </location>
</feature>
<feature type="transmembrane region" description="Helical" evidence="8">
    <location>
        <begin position="372"/>
        <end position="396"/>
    </location>
</feature>
<dbReference type="PANTHER" id="PTHR45711">
    <property type="entry name" value="CHLORIDE CHANNEL PROTEIN"/>
    <property type="match status" value="1"/>
</dbReference>
<keyword evidence="7" id="KW-0868">Chloride</keyword>
<organism evidence="9 10">
    <name type="scientific">Limosilactobacillus frumenti DSM 13145</name>
    <dbReference type="NCBI Taxonomy" id="1423746"/>
    <lineage>
        <taxon>Bacteria</taxon>
        <taxon>Bacillati</taxon>
        <taxon>Bacillota</taxon>
        <taxon>Bacilli</taxon>
        <taxon>Lactobacillales</taxon>
        <taxon>Lactobacillaceae</taxon>
        <taxon>Limosilactobacillus</taxon>
    </lineage>
</organism>
<keyword evidence="10" id="KW-1185">Reference proteome</keyword>
<evidence type="ECO:0000313" key="10">
    <source>
        <dbReference type="Proteomes" id="UP000051445"/>
    </source>
</evidence>
<accession>A0A0R1P8A4</accession>
<dbReference type="InterPro" id="IPR014743">
    <property type="entry name" value="Cl-channel_core"/>
</dbReference>
<evidence type="ECO:0000256" key="7">
    <source>
        <dbReference type="ARBA" id="ARBA00023214"/>
    </source>
</evidence>
<dbReference type="PANTHER" id="PTHR45711:SF6">
    <property type="entry name" value="CHLORIDE CHANNEL PROTEIN"/>
    <property type="match status" value="1"/>
</dbReference>
<dbReference type="SUPFAM" id="SSF81340">
    <property type="entry name" value="Clc chloride channel"/>
    <property type="match status" value="1"/>
</dbReference>
<proteinExistence type="predicted"/>
<keyword evidence="3 8" id="KW-0812">Transmembrane</keyword>
<keyword evidence="4 8" id="KW-1133">Transmembrane helix</keyword>
<evidence type="ECO:0000256" key="6">
    <source>
        <dbReference type="ARBA" id="ARBA00023136"/>
    </source>
</evidence>
<evidence type="ECO:0000256" key="1">
    <source>
        <dbReference type="ARBA" id="ARBA00004141"/>
    </source>
</evidence>
<keyword evidence="2" id="KW-0813">Transport</keyword>
<protein>
    <submittedName>
        <fullName evidence="9">Chloride transporter, ClC family</fullName>
    </submittedName>
</protein>
<dbReference type="Gene3D" id="1.10.3080.10">
    <property type="entry name" value="Clc chloride channel"/>
    <property type="match status" value="1"/>
</dbReference>
<dbReference type="Proteomes" id="UP000051445">
    <property type="component" value="Unassembled WGS sequence"/>
</dbReference>
<evidence type="ECO:0000256" key="4">
    <source>
        <dbReference type="ARBA" id="ARBA00022989"/>
    </source>
</evidence>
<gene>
    <name evidence="9" type="ORF">FD27_GL001485</name>
</gene>
<name>A0A0R1P8A4_9LACO</name>
<reference evidence="9 10" key="1">
    <citation type="journal article" date="2015" name="Genome Announc.">
        <title>Expanding the biotechnology potential of lactobacilli through comparative genomics of 213 strains and associated genera.</title>
        <authorList>
            <person name="Sun Z."/>
            <person name="Harris H.M."/>
            <person name="McCann A."/>
            <person name="Guo C."/>
            <person name="Argimon S."/>
            <person name="Zhang W."/>
            <person name="Yang X."/>
            <person name="Jeffery I.B."/>
            <person name="Cooney J.C."/>
            <person name="Kagawa T.F."/>
            <person name="Liu W."/>
            <person name="Song Y."/>
            <person name="Salvetti E."/>
            <person name="Wrobel A."/>
            <person name="Rasinkangas P."/>
            <person name="Parkhill J."/>
            <person name="Rea M.C."/>
            <person name="O'Sullivan O."/>
            <person name="Ritari J."/>
            <person name="Douillard F.P."/>
            <person name="Paul Ross R."/>
            <person name="Yang R."/>
            <person name="Briner A.E."/>
            <person name="Felis G.E."/>
            <person name="de Vos W.M."/>
            <person name="Barrangou R."/>
            <person name="Klaenhammer T.R."/>
            <person name="Caufield P.W."/>
            <person name="Cui Y."/>
            <person name="Zhang H."/>
            <person name="O'Toole P.W."/>
        </authorList>
    </citation>
    <scope>NUCLEOTIDE SEQUENCE [LARGE SCALE GENOMIC DNA]</scope>
    <source>
        <strain evidence="9 10">DSM 13145</strain>
    </source>
</reference>
<comment type="caution">
    <text evidence="9">The sequence shown here is derived from an EMBL/GenBank/DDBJ whole genome shotgun (WGS) entry which is preliminary data.</text>
</comment>
<keyword evidence="6 8" id="KW-0472">Membrane</keyword>
<dbReference type="GO" id="GO:0005886">
    <property type="term" value="C:plasma membrane"/>
    <property type="evidence" value="ECO:0007669"/>
    <property type="project" value="TreeGrafter"/>
</dbReference>